<keyword evidence="2" id="KW-1185">Reference proteome</keyword>
<dbReference type="EMBL" id="JASSZA010000043">
    <property type="protein sequence ID" value="KAK2082255.1"/>
    <property type="molecule type" value="Genomic_DNA"/>
</dbReference>
<sequence length="113" mass="12408">MPYSFKLPRNEWAHIYVPVHSASVSLSTWGRQVSRSAMPAGNCTALNMEFSPMVRCQVIKPSVAGMTPSTRSSVRLGLASMCPEQCLWTWSPPWSVGALALDGSFPGRVGEHW</sequence>
<gene>
    <name evidence="1" type="ORF">P7K49_039480</name>
</gene>
<accession>A0ABQ9TCH9</accession>
<protein>
    <submittedName>
        <fullName evidence="1">Uncharacterized protein</fullName>
    </submittedName>
</protein>
<comment type="caution">
    <text evidence="1">The sequence shown here is derived from an EMBL/GenBank/DDBJ whole genome shotgun (WGS) entry which is preliminary data.</text>
</comment>
<evidence type="ECO:0000313" key="2">
    <source>
        <dbReference type="Proteomes" id="UP001266305"/>
    </source>
</evidence>
<dbReference type="Proteomes" id="UP001266305">
    <property type="component" value="Unassembled WGS sequence"/>
</dbReference>
<proteinExistence type="predicted"/>
<name>A0ABQ9TCH9_SAGOE</name>
<reference evidence="1 2" key="1">
    <citation type="submission" date="2023-05" db="EMBL/GenBank/DDBJ databases">
        <title>B98-5 Cell Line De Novo Hybrid Assembly: An Optical Mapping Approach.</title>
        <authorList>
            <person name="Kananen K."/>
            <person name="Auerbach J.A."/>
            <person name="Kautto E."/>
            <person name="Blachly J.S."/>
        </authorList>
    </citation>
    <scope>NUCLEOTIDE SEQUENCE [LARGE SCALE GENOMIC DNA]</scope>
    <source>
        <strain evidence="1">B95-8</strain>
        <tissue evidence="1">Cell line</tissue>
    </source>
</reference>
<evidence type="ECO:0000313" key="1">
    <source>
        <dbReference type="EMBL" id="KAK2082255.1"/>
    </source>
</evidence>
<organism evidence="1 2">
    <name type="scientific">Saguinus oedipus</name>
    <name type="common">Cotton-top tamarin</name>
    <name type="synonym">Oedipomidas oedipus</name>
    <dbReference type="NCBI Taxonomy" id="9490"/>
    <lineage>
        <taxon>Eukaryota</taxon>
        <taxon>Metazoa</taxon>
        <taxon>Chordata</taxon>
        <taxon>Craniata</taxon>
        <taxon>Vertebrata</taxon>
        <taxon>Euteleostomi</taxon>
        <taxon>Mammalia</taxon>
        <taxon>Eutheria</taxon>
        <taxon>Euarchontoglires</taxon>
        <taxon>Primates</taxon>
        <taxon>Haplorrhini</taxon>
        <taxon>Platyrrhini</taxon>
        <taxon>Cebidae</taxon>
        <taxon>Callitrichinae</taxon>
        <taxon>Saguinus</taxon>
    </lineage>
</organism>